<keyword evidence="8" id="KW-0793">Thylakoid</keyword>
<protein>
    <recommendedName>
        <fullName evidence="3">Photosystem I reaction center subunit VIII</fullName>
    </recommendedName>
</protein>
<feature type="transmembrane region" description="Helical" evidence="11">
    <location>
        <begin position="91"/>
        <end position="115"/>
    </location>
</feature>
<dbReference type="SUPFAM" id="SSF81540">
    <property type="entry name" value="Subunit VIII of photosystem I reaction centre, PsaI"/>
    <property type="match status" value="1"/>
</dbReference>
<dbReference type="GO" id="GO:0009522">
    <property type="term" value="C:photosystem I"/>
    <property type="evidence" value="ECO:0007669"/>
    <property type="project" value="UniProtKB-KW"/>
</dbReference>
<reference evidence="13" key="1">
    <citation type="submission" date="2021-01" db="EMBL/GenBank/DDBJ databases">
        <authorList>
            <person name="Corre E."/>
            <person name="Pelletier E."/>
            <person name="Niang G."/>
            <person name="Scheremetjew M."/>
            <person name="Finn R."/>
            <person name="Kale V."/>
            <person name="Holt S."/>
            <person name="Cochrane G."/>
            <person name="Meng A."/>
            <person name="Brown T."/>
            <person name="Cohen L."/>
        </authorList>
    </citation>
    <scope>NUCLEOTIDE SEQUENCE</scope>
    <source>
        <strain evidence="13">MM31A-1</strain>
    </source>
</reference>
<dbReference type="GO" id="GO:0055035">
    <property type="term" value="C:plastid thylakoid membrane"/>
    <property type="evidence" value="ECO:0007669"/>
    <property type="project" value="UniProtKB-SubCell"/>
</dbReference>
<keyword evidence="7 11" id="KW-1133">Transmembrane helix</keyword>
<dbReference type="InterPro" id="IPR036357">
    <property type="entry name" value="PSI_PsaI_sf"/>
</dbReference>
<comment type="function">
    <text evidence="1">May help in the organization of the PsaL subunit.</text>
</comment>
<evidence type="ECO:0000256" key="11">
    <source>
        <dbReference type="SAM" id="Phobius"/>
    </source>
</evidence>
<keyword evidence="6" id="KW-0603">Photosystem I</keyword>
<comment type="subcellular location">
    <subcellularLocation>
        <location evidence="10">Plastid thylakoid membrane</location>
        <topology evidence="10">Single-pass membrane protein</topology>
    </subcellularLocation>
</comment>
<evidence type="ECO:0000256" key="5">
    <source>
        <dbReference type="ARBA" id="ARBA00022692"/>
    </source>
</evidence>
<organism evidence="13">
    <name type="scientific">Chaetoceros debilis</name>
    <dbReference type="NCBI Taxonomy" id="122233"/>
    <lineage>
        <taxon>Eukaryota</taxon>
        <taxon>Sar</taxon>
        <taxon>Stramenopiles</taxon>
        <taxon>Ochrophyta</taxon>
        <taxon>Bacillariophyta</taxon>
        <taxon>Coscinodiscophyceae</taxon>
        <taxon>Chaetocerotophycidae</taxon>
        <taxon>Chaetocerotales</taxon>
        <taxon>Chaetocerotaceae</taxon>
        <taxon>Chaetoceros</taxon>
    </lineage>
</organism>
<evidence type="ECO:0000256" key="6">
    <source>
        <dbReference type="ARBA" id="ARBA00022836"/>
    </source>
</evidence>
<accession>A0A7S3Q6M2</accession>
<evidence type="ECO:0000256" key="4">
    <source>
        <dbReference type="ARBA" id="ARBA00022531"/>
    </source>
</evidence>
<dbReference type="InterPro" id="IPR001302">
    <property type="entry name" value="PSI_PsaI"/>
</dbReference>
<dbReference type="HAMAP" id="MF_00431">
    <property type="entry name" value="PSI_PsaI"/>
    <property type="match status" value="1"/>
</dbReference>
<evidence type="ECO:0000313" key="13">
    <source>
        <dbReference type="EMBL" id="CAE0467570.1"/>
    </source>
</evidence>
<evidence type="ECO:0000256" key="2">
    <source>
        <dbReference type="ARBA" id="ARBA00005252"/>
    </source>
</evidence>
<keyword evidence="4" id="KW-0602">Photosynthesis</keyword>
<proteinExistence type="inferred from homology"/>
<evidence type="ECO:0000256" key="7">
    <source>
        <dbReference type="ARBA" id="ARBA00022989"/>
    </source>
</evidence>
<comment type="similarity">
    <text evidence="2">Belongs to the PsaI family.</text>
</comment>
<gene>
    <name evidence="13" type="ORF">CDEB00056_LOCUS12422</name>
</gene>
<keyword evidence="5 11" id="KW-0812">Transmembrane</keyword>
<feature type="chain" id="PRO_5031024235" description="Photosystem I reaction center subunit VIII" evidence="12">
    <location>
        <begin position="21"/>
        <end position="127"/>
    </location>
</feature>
<name>A0A7S3Q6M2_9STRA</name>
<dbReference type="PANTHER" id="PTHR35775:SF2">
    <property type="entry name" value="PHOTOSYSTEM I REACTION CENTER SUBUNIT VIII"/>
    <property type="match status" value="1"/>
</dbReference>
<evidence type="ECO:0000256" key="9">
    <source>
        <dbReference type="ARBA" id="ARBA00023136"/>
    </source>
</evidence>
<evidence type="ECO:0000256" key="1">
    <source>
        <dbReference type="ARBA" id="ARBA00003541"/>
    </source>
</evidence>
<keyword evidence="9 11" id="KW-0472">Membrane</keyword>
<dbReference type="NCBIfam" id="TIGR03052">
    <property type="entry name" value="PS_I_psaI"/>
    <property type="match status" value="1"/>
</dbReference>
<dbReference type="GO" id="GO:0015979">
    <property type="term" value="P:photosynthesis"/>
    <property type="evidence" value="ECO:0007669"/>
    <property type="project" value="UniProtKB-KW"/>
</dbReference>
<evidence type="ECO:0000256" key="8">
    <source>
        <dbReference type="ARBA" id="ARBA00023078"/>
    </source>
</evidence>
<dbReference type="AlphaFoldDB" id="A0A7S3Q6M2"/>
<sequence length="127" mass="13421">MKSFTAILLIIAVSLFGADAFSVNNNNKSAIKPFTLESAASTSPSAFPKQLMISSALATFVSTYGPAIAAAKAKEVELPPDYIGKEMAASFLPAIFVPVVGLVFPAFSMALFFLYTQKDDIEAPGSF</sequence>
<dbReference type="EMBL" id="HBIO01016110">
    <property type="protein sequence ID" value="CAE0467570.1"/>
    <property type="molecule type" value="Transcribed_RNA"/>
</dbReference>
<dbReference type="PANTHER" id="PTHR35775">
    <property type="match status" value="1"/>
</dbReference>
<dbReference type="Pfam" id="PF00796">
    <property type="entry name" value="PSI_8"/>
    <property type="match status" value="1"/>
</dbReference>
<feature type="signal peptide" evidence="12">
    <location>
        <begin position="1"/>
        <end position="20"/>
    </location>
</feature>
<evidence type="ECO:0000256" key="12">
    <source>
        <dbReference type="SAM" id="SignalP"/>
    </source>
</evidence>
<keyword evidence="12" id="KW-0732">Signal</keyword>
<evidence type="ECO:0000256" key="3">
    <source>
        <dbReference type="ARBA" id="ARBA00019929"/>
    </source>
</evidence>
<evidence type="ECO:0000256" key="10">
    <source>
        <dbReference type="ARBA" id="ARBA00046266"/>
    </source>
</evidence>